<accession>A0AAV1HV56</accession>
<name>A0AAV1HV56_9CHLO</name>
<dbReference type="AlphaFoldDB" id="A0AAV1HV56"/>
<evidence type="ECO:0000313" key="2">
    <source>
        <dbReference type="EMBL" id="CAK0750301.1"/>
    </source>
</evidence>
<feature type="compositionally biased region" description="Basic and acidic residues" evidence="1">
    <location>
        <begin position="54"/>
        <end position="64"/>
    </location>
</feature>
<evidence type="ECO:0000256" key="1">
    <source>
        <dbReference type="SAM" id="MobiDB-lite"/>
    </source>
</evidence>
<protein>
    <submittedName>
        <fullName evidence="2">Uncharacterized protein</fullName>
    </submittedName>
</protein>
<dbReference type="Gene3D" id="6.10.140.1430">
    <property type="match status" value="1"/>
</dbReference>
<feature type="compositionally biased region" description="Basic residues" evidence="1">
    <location>
        <begin position="137"/>
        <end position="157"/>
    </location>
</feature>
<feature type="region of interest" description="Disordered" evidence="1">
    <location>
        <begin position="37"/>
        <end position="163"/>
    </location>
</feature>
<dbReference type="EMBL" id="CAUYUE010000003">
    <property type="protein sequence ID" value="CAK0750301.1"/>
    <property type="molecule type" value="Genomic_DNA"/>
</dbReference>
<gene>
    <name evidence="2" type="ORF">CVIRNUC_001979</name>
</gene>
<reference evidence="2 3" key="1">
    <citation type="submission" date="2023-10" db="EMBL/GenBank/DDBJ databases">
        <authorList>
            <person name="Maclean D."/>
            <person name="Macfadyen A."/>
        </authorList>
    </citation>
    <scope>NUCLEOTIDE SEQUENCE [LARGE SCALE GENOMIC DNA]</scope>
</reference>
<comment type="caution">
    <text evidence="2">The sequence shown here is derived from an EMBL/GenBank/DDBJ whole genome shotgun (WGS) entry which is preliminary data.</text>
</comment>
<feature type="compositionally biased region" description="Basic and acidic residues" evidence="1">
    <location>
        <begin position="120"/>
        <end position="136"/>
    </location>
</feature>
<feature type="compositionally biased region" description="Basic and acidic residues" evidence="1">
    <location>
        <begin position="86"/>
        <end position="113"/>
    </location>
</feature>
<dbReference type="Proteomes" id="UP001314263">
    <property type="component" value="Unassembled WGS sequence"/>
</dbReference>
<sequence>MEFAKDHVLPTVYYTAGATYGVVEGLAKSTMAIFQGESPKTRSTDSKAYNSTMKKAEDAKDTANHKYNSAKASADKDGHGNSFYHSAKDKAYSAKDTAAHKAHETKDKVQDHAEDGEDEALSKGDKAKEKIKDTMKSMKHSVKHAAHKVHHVGHKMVHPNENK</sequence>
<proteinExistence type="predicted"/>
<evidence type="ECO:0000313" key="3">
    <source>
        <dbReference type="Proteomes" id="UP001314263"/>
    </source>
</evidence>
<keyword evidence="3" id="KW-1185">Reference proteome</keyword>
<organism evidence="2 3">
    <name type="scientific">Coccomyxa viridis</name>
    <dbReference type="NCBI Taxonomy" id="1274662"/>
    <lineage>
        <taxon>Eukaryota</taxon>
        <taxon>Viridiplantae</taxon>
        <taxon>Chlorophyta</taxon>
        <taxon>core chlorophytes</taxon>
        <taxon>Trebouxiophyceae</taxon>
        <taxon>Trebouxiophyceae incertae sedis</taxon>
        <taxon>Coccomyxaceae</taxon>
        <taxon>Coccomyxa</taxon>
    </lineage>
</organism>